<organism evidence="2 3">
    <name type="scientific">Haemaphysalis longicornis</name>
    <name type="common">Bush tick</name>
    <dbReference type="NCBI Taxonomy" id="44386"/>
    <lineage>
        <taxon>Eukaryota</taxon>
        <taxon>Metazoa</taxon>
        <taxon>Ecdysozoa</taxon>
        <taxon>Arthropoda</taxon>
        <taxon>Chelicerata</taxon>
        <taxon>Arachnida</taxon>
        <taxon>Acari</taxon>
        <taxon>Parasitiformes</taxon>
        <taxon>Ixodida</taxon>
        <taxon>Ixodoidea</taxon>
        <taxon>Ixodidae</taxon>
        <taxon>Haemaphysalinae</taxon>
        <taxon>Haemaphysalis</taxon>
    </lineage>
</organism>
<dbReference type="Pfam" id="PF13843">
    <property type="entry name" value="DDE_Tnp_1_7"/>
    <property type="match status" value="1"/>
</dbReference>
<dbReference type="InterPro" id="IPR029526">
    <property type="entry name" value="PGBD"/>
</dbReference>
<name>A0A9J6GYI5_HAELO</name>
<keyword evidence="3" id="KW-1185">Reference proteome</keyword>
<dbReference type="VEuPathDB" id="VectorBase:HLOH_063592"/>
<protein>
    <recommendedName>
        <fullName evidence="1">PiggyBac transposable element-derived protein domain-containing protein</fullName>
    </recommendedName>
</protein>
<dbReference type="OrthoDB" id="6495616at2759"/>
<evidence type="ECO:0000259" key="1">
    <source>
        <dbReference type="Pfam" id="PF13843"/>
    </source>
</evidence>
<dbReference type="OMA" id="MQENTAI"/>
<accession>A0A9J6GYI5</accession>
<sequence length="227" mass="25586">MQENTAIAIHQKTEKILNSSCSEMQNFLGATLMMSCLGYPQMRLYWARGTRVPAIADVLTRDRFFSLRGALEVVNDLDFPKKTKRAVVCGTLDNFKPGAGSMQKAPEAFFSVHCRTINPIDRSHYAKSVWVWKASPCRAQEFSACKPHPSGLVLDFDIYQRKSFLKVDNCPDLGLGPNIVQLFARTLPMGISLFFDRYFTTLPLIEKLGKMSLRGTGTIMKNRVSKH</sequence>
<proteinExistence type="predicted"/>
<feature type="domain" description="PiggyBac transposable element-derived protein" evidence="1">
    <location>
        <begin position="8"/>
        <end position="223"/>
    </location>
</feature>
<dbReference type="EMBL" id="JABSTR010000010">
    <property type="protein sequence ID" value="KAH9379479.1"/>
    <property type="molecule type" value="Genomic_DNA"/>
</dbReference>
<gene>
    <name evidence="2" type="ORF">HPB48_011190</name>
</gene>
<dbReference type="Proteomes" id="UP000821853">
    <property type="component" value="Chromosome 8"/>
</dbReference>
<dbReference type="AlphaFoldDB" id="A0A9J6GYI5"/>
<comment type="caution">
    <text evidence="2">The sequence shown here is derived from an EMBL/GenBank/DDBJ whole genome shotgun (WGS) entry which is preliminary data.</text>
</comment>
<evidence type="ECO:0000313" key="3">
    <source>
        <dbReference type="Proteomes" id="UP000821853"/>
    </source>
</evidence>
<evidence type="ECO:0000313" key="2">
    <source>
        <dbReference type="EMBL" id="KAH9379479.1"/>
    </source>
</evidence>
<dbReference type="PANTHER" id="PTHR47272">
    <property type="entry name" value="DDE_TNP_1_7 DOMAIN-CONTAINING PROTEIN"/>
    <property type="match status" value="1"/>
</dbReference>
<reference evidence="2 3" key="1">
    <citation type="journal article" date="2020" name="Cell">
        <title>Large-Scale Comparative Analyses of Tick Genomes Elucidate Their Genetic Diversity and Vector Capacities.</title>
        <authorList>
            <consortium name="Tick Genome and Microbiome Consortium (TIGMIC)"/>
            <person name="Jia N."/>
            <person name="Wang J."/>
            <person name="Shi W."/>
            <person name="Du L."/>
            <person name="Sun Y."/>
            <person name="Zhan W."/>
            <person name="Jiang J.F."/>
            <person name="Wang Q."/>
            <person name="Zhang B."/>
            <person name="Ji P."/>
            <person name="Bell-Sakyi L."/>
            <person name="Cui X.M."/>
            <person name="Yuan T.T."/>
            <person name="Jiang B.G."/>
            <person name="Yang W.F."/>
            <person name="Lam T.T."/>
            <person name="Chang Q.C."/>
            <person name="Ding S.J."/>
            <person name="Wang X.J."/>
            <person name="Zhu J.G."/>
            <person name="Ruan X.D."/>
            <person name="Zhao L."/>
            <person name="Wei J.T."/>
            <person name="Ye R.Z."/>
            <person name="Que T.C."/>
            <person name="Du C.H."/>
            <person name="Zhou Y.H."/>
            <person name="Cheng J.X."/>
            <person name="Dai P.F."/>
            <person name="Guo W.B."/>
            <person name="Han X.H."/>
            <person name="Huang E.J."/>
            <person name="Li L.F."/>
            <person name="Wei W."/>
            <person name="Gao Y.C."/>
            <person name="Liu J.Z."/>
            <person name="Shao H.Z."/>
            <person name="Wang X."/>
            <person name="Wang C.C."/>
            <person name="Yang T.C."/>
            <person name="Huo Q.B."/>
            <person name="Li W."/>
            <person name="Chen H.Y."/>
            <person name="Chen S.E."/>
            <person name="Zhou L.G."/>
            <person name="Ni X.B."/>
            <person name="Tian J.H."/>
            <person name="Sheng Y."/>
            <person name="Liu T."/>
            <person name="Pan Y.S."/>
            <person name="Xia L.Y."/>
            <person name="Li J."/>
            <person name="Zhao F."/>
            <person name="Cao W.C."/>
        </authorList>
    </citation>
    <scope>NUCLEOTIDE SEQUENCE [LARGE SCALE GENOMIC DNA]</scope>
    <source>
        <strain evidence="2">HaeL-2018</strain>
    </source>
</reference>